<dbReference type="Pfam" id="PF01476">
    <property type="entry name" value="LysM"/>
    <property type="match status" value="1"/>
</dbReference>
<keyword evidence="1" id="KW-0147">Chitin-binding</keyword>
<keyword evidence="6" id="KW-1185">Reference proteome</keyword>
<dbReference type="SUPFAM" id="SSF54106">
    <property type="entry name" value="LysM domain"/>
    <property type="match status" value="1"/>
</dbReference>
<protein>
    <recommendedName>
        <fullName evidence="4">LysM domain-containing protein</fullName>
    </recommendedName>
</protein>
<dbReference type="AlphaFoldDB" id="A0A0A0KHZ8"/>
<feature type="chain" id="PRO_5001965136" description="LysM domain-containing protein" evidence="3">
    <location>
        <begin position="29"/>
        <end position="98"/>
    </location>
</feature>
<feature type="signal peptide" evidence="3">
    <location>
        <begin position="1"/>
        <end position="28"/>
    </location>
</feature>
<dbReference type="InterPro" id="IPR018392">
    <property type="entry name" value="LysM"/>
</dbReference>
<dbReference type="Gene3D" id="3.10.350.10">
    <property type="entry name" value="LysM domain"/>
    <property type="match status" value="1"/>
</dbReference>
<evidence type="ECO:0000256" key="1">
    <source>
        <dbReference type="ARBA" id="ARBA00022669"/>
    </source>
</evidence>
<gene>
    <name evidence="5" type="ORF">Csa_6G516910</name>
</gene>
<keyword evidence="3" id="KW-0732">Signal</keyword>
<dbReference type="Proteomes" id="UP000029981">
    <property type="component" value="Chromosome 6"/>
</dbReference>
<proteinExistence type="predicted"/>
<evidence type="ECO:0000256" key="2">
    <source>
        <dbReference type="ARBA" id="ARBA00023026"/>
    </source>
</evidence>
<organism evidence="5 6">
    <name type="scientific">Cucumis sativus</name>
    <name type="common">Cucumber</name>
    <dbReference type="NCBI Taxonomy" id="3659"/>
    <lineage>
        <taxon>Eukaryota</taxon>
        <taxon>Viridiplantae</taxon>
        <taxon>Streptophyta</taxon>
        <taxon>Embryophyta</taxon>
        <taxon>Tracheophyta</taxon>
        <taxon>Spermatophyta</taxon>
        <taxon>Magnoliopsida</taxon>
        <taxon>eudicotyledons</taxon>
        <taxon>Gunneridae</taxon>
        <taxon>Pentapetalae</taxon>
        <taxon>rosids</taxon>
        <taxon>fabids</taxon>
        <taxon>Cucurbitales</taxon>
        <taxon>Cucurbitaceae</taxon>
        <taxon>Benincaseae</taxon>
        <taxon>Cucumis</taxon>
    </lineage>
</organism>
<reference evidence="5 6" key="1">
    <citation type="journal article" date="2009" name="Nat. Genet.">
        <title>The genome of the cucumber, Cucumis sativus L.</title>
        <authorList>
            <person name="Huang S."/>
            <person name="Li R."/>
            <person name="Zhang Z."/>
            <person name="Li L."/>
            <person name="Gu X."/>
            <person name="Fan W."/>
            <person name="Lucas W.J."/>
            <person name="Wang X."/>
            <person name="Xie B."/>
            <person name="Ni P."/>
            <person name="Ren Y."/>
            <person name="Zhu H."/>
            <person name="Li J."/>
            <person name="Lin K."/>
            <person name="Jin W."/>
            <person name="Fei Z."/>
            <person name="Li G."/>
            <person name="Staub J."/>
            <person name="Kilian A."/>
            <person name="van der Vossen E.A."/>
            <person name="Wu Y."/>
            <person name="Guo J."/>
            <person name="He J."/>
            <person name="Jia Z."/>
            <person name="Ren Y."/>
            <person name="Tian G."/>
            <person name="Lu Y."/>
            <person name="Ruan J."/>
            <person name="Qian W."/>
            <person name="Wang M."/>
            <person name="Huang Q."/>
            <person name="Li B."/>
            <person name="Xuan Z."/>
            <person name="Cao J."/>
            <person name="Asan"/>
            <person name="Wu Z."/>
            <person name="Zhang J."/>
            <person name="Cai Q."/>
            <person name="Bai Y."/>
            <person name="Zhao B."/>
            <person name="Han Y."/>
            <person name="Li Y."/>
            <person name="Li X."/>
            <person name="Wang S."/>
            <person name="Shi Q."/>
            <person name="Liu S."/>
            <person name="Cho W.K."/>
            <person name="Kim J.Y."/>
            <person name="Xu Y."/>
            <person name="Heller-Uszynska K."/>
            <person name="Miao H."/>
            <person name="Cheng Z."/>
            <person name="Zhang S."/>
            <person name="Wu J."/>
            <person name="Yang Y."/>
            <person name="Kang H."/>
            <person name="Li M."/>
            <person name="Liang H."/>
            <person name="Ren X."/>
            <person name="Shi Z."/>
            <person name="Wen M."/>
            <person name="Jian M."/>
            <person name="Yang H."/>
            <person name="Zhang G."/>
            <person name="Yang Z."/>
            <person name="Chen R."/>
            <person name="Liu S."/>
            <person name="Li J."/>
            <person name="Ma L."/>
            <person name="Liu H."/>
            <person name="Zhou Y."/>
            <person name="Zhao J."/>
            <person name="Fang X."/>
            <person name="Li G."/>
            <person name="Fang L."/>
            <person name="Li Y."/>
            <person name="Liu D."/>
            <person name="Zheng H."/>
            <person name="Zhang Y."/>
            <person name="Qin N."/>
            <person name="Li Z."/>
            <person name="Yang G."/>
            <person name="Yang S."/>
            <person name="Bolund L."/>
            <person name="Kristiansen K."/>
            <person name="Zheng H."/>
            <person name="Li S."/>
            <person name="Zhang X."/>
            <person name="Yang H."/>
            <person name="Wang J."/>
            <person name="Sun R."/>
            <person name="Zhang B."/>
            <person name="Jiang S."/>
            <person name="Wang J."/>
            <person name="Du Y."/>
            <person name="Li S."/>
        </authorList>
    </citation>
    <scope>NUCLEOTIDE SEQUENCE [LARGE SCALE GENOMIC DNA]</scope>
    <source>
        <strain evidence="6">cv. 9930</strain>
    </source>
</reference>
<keyword evidence="2" id="KW-0843">Virulence</keyword>
<sequence>MAKAMISSSFPIFLLAFSLLIFSISVETRSTPFRGVVEAGLELQCNKVYGVKNGDTCFDLEQKFKITTPHFSFINPNLNCTDLFIGQWLCLDAVLILP</sequence>
<evidence type="ECO:0000256" key="3">
    <source>
        <dbReference type="SAM" id="SignalP"/>
    </source>
</evidence>
<evidence type="ECO:0000313" key="5">
    <source>
        <dbReference type="EMBL" id="KGN49183.1"/>
    </source>
</evidence>
<evidence type="ECO:0000313" key="6">
    <source>
        <dbReference type="Proteomes" id="UP000029981"/>
    </source>
</evidence>
<reference evidence="5 6" key="2">
    <citation type="journal article" date="2009" name="PLoS ONE">
        <title>An integrated genetic and cytogenetic map of the cucumber genome.</title>
        <authorList>
            <person name="Ren Y."/>
            <person name="Zhang Z."/>
            <person name="Liu J."/>
            <person name="Staub J.E."/>
            <person name="Han Y."/>
            <person name="Cheng Z."/>
            <person name="Li X."/>
            <person name="Lu J."/>
            <person name="Miao H."/>
            <person name="Kang H."/>
            <person name="Xie B."/>
            <person name="Gu X."/>
            <person name="Wang X."/>
            <person name="Du Y."/>
            <person name="Jin W."/>
            <person name="Huang S."/>
        </authorList>
    </citation>
    <scope>NUCLEOTIDE SEQUENCE [LARGE SCALE GENOMIC DNA]</scope>
    <source>
        <strain evidence="6">cv. 9930</strain>
    </source>
</reference>
<reference evidence="5 6" key="3">
    <citation type="journal article" date="2010" name="BMC Genomics">
        <title>Transcriptome sequencing and comparative analysis of cucumber flowers with different sex types.</title>
        <authorList>
            <person name="Guo S."/>
            <person name="Zheng Y."/>
            <person name="Joung J.G."/>
            <person name="Liu S."/>
            <person name="Zhang Z."/>
            <person name="Crasta O.R."/>
            <person name="Sobral B.W."/>
            <person name="Xu Y."/>
            <person name="Huang S."/>
            <person name="Fei Z."/>
        </authorList>
    </citation>
    <scope>NUCLEOTIDE SEQUENCE [LARGE SCALE GENOMIC DNA]</scope>
    <source>
        <strain evidence="6">cv. 9930</strain>
    </source>
</reference>
<feature type="domain" description="LysM" evidence="4">
    <location>
        <begin position="47"/>
        <end position="91"/>
    </location>
</feature>
<dbReference type="STRING" id="3659.A0A0A0KHZ8"/>
<dbReference type="SMART" id="SM00257">
    <property type="entry name" value="LysM"/>
    <property type="match status" value="1"/>
</dbReference>
<dbReference type="CDD" id="cd00118">
    <property type="entry name" value="LysM"/>
    <property type="match status" value="1"/>
</dbReference>
<reference evidence="5 6" key="4">
    <citation type="journal article" date="2011" name="BMC Genomics">
        <title>RNA-Seq improves annotation of protein-coding genes in the cucumber genome.</title>
        <authorList>
            <person name="Li Z."/>
            <person name="Zhang Z."/>
            <person name="Yan P."/>
            <person name="Huang S."/>
            <person name="Fei Z."/>
            <person name="Lin K."/>
        </authorList>
    </citation>
    <scope>NUCLEOTIDE SEQUENCE [LARGE SCALE GENOMIC DNA]</scope>
    <source>
        <strain evidence="6">cv. 9930</strain>
    </source>
</reference>
<dbReference type="InterPro" id="IPR036779">
    <property type="entry name" value="LysM_dom_sf"/>
</dbReference>
<dbReference type="Gramene" id="KGN49183">
    <property type="protein sequence ID" value="KGN49183"/>
    <property type="gene ID" value="Csa_6G516910"/>
</dbReference>
<dbReference type="PANTHER" id="PTHR34997">
    <property type="entry name" value="AM15"/>
    <property type="match status" value="1"/>
</dbReference>
<dbReference type="GO" id="GO:0008061">
    <property type="term" value="F:chitin binding"/>
    <property type="evidence" value="ECO:0007669"/>
    <property type="project" value="UniProtKB-KW"/>
</dbReference>
<evidence type="ECO:0000259" key="4">
    <source>
        <dbReference type="PROSITE" id="PS51782"/>
    </source>
</evidence>
<accession>A0A0A0KHZ8</accession>
<dbReference type="OMA" id="FVMIAAR"/>
<dbReference type="PANTHER" id="PTHR34997:SF1">
    <property type="entry name" value="PEPTIDOGLYCAN-BINDING LYSIN DOMAIN"/>
    <property type="match status" value="1"/>
</dbReference>
<dbReference type="InterPro" id="IPR052210">
    <property type="entry name" value="LysM1-like"/>
</dbReference>
<name>A0A0A0KHZ8_CUCSA</name>
<dbReference type="EMBL" id="CM002927">
    <property type="protein sequence ID" value="KGN49183.1"/>
    <property type="molecule type" value="Genomic_DNA"/>
</dbReference>
<dbReference type="PROSITE" id="PS51782">
    <property type="entry name" value="LYSM"/>
    <property type="match status" value="1"/>
</dbReference>